<sequence>MFDNLLVLRQTQLAQLHRLLAVGAVVGGPDVRRGDGYARLDRPAGLIPPEERRFSVPASCISTTSAGSGSFGDANPDLRGRDTLVTTDKPGSAIRRDGEGRRVEIEGHRGAEENGTLERMPRRDSLRVLQHVRRGEGGALREADHAVEGAFVINGLVQQVQGGRDLGFVSVSTSPWRKTNSCCPTSWVRDLGELGLEDLGVGAHAVEAEEFHDLYQLLVCQEVKRSNETRDGKN</sequence>
<keyword evidence="3" id="KW-1185">Reference proteome</keyword>
<dbReference type="AlphaFoldDB" id="A0A0F4YYQ2"/>
<organism evidence="2 3">
    <name type="scientific">Rasamsonia emersonii (strain ATCC 16479 / CBS 393.64 / IMI 116815)</name>
    <dbReference type="NCBI Taxonomy" id="1408163"/>
    <lineage>
        <taxon>Eukaryota</taxon>
        <taxon>Fungi</taxon>
        <taxon>Dikarya</taxon>
        <taxon>Ascomycota</taxon>
        <taxon>Pezizomycotina</taxon>
        <taxon>Eurotiomycetes</taxon>
        <taxon>Eurotiomycetidae</taxon>
        <taxon>Eurotiales</taxon>
        <taxon>Trichocomaceae</taxon>
        <taxon>Rasamsonia</taxon>
    </lineage>
</organism>
<evidence type="ECO:0000256" key="1">
    <source>
        <dbReference type="SAM" id="MobiDB-lite"/>
    </source>
</evidence>
<feature type="region of interest" description="Disordered" evidence="1">
    <location>
        <begin position="65"/>
        <end position="95"/>
    </location>
</feature>
<dbReference type="Proteomes" id="UP000053958">
    <property type="component" value="Unassembled WGS sequence"/>
</dbReference>
<dbReference type="EMBL" id="LASV01000103">
    <property type="protein sequence ID" value="KKA23374.1"/>
    <property type="molecule type" value="Genomic_DNA"/>
</dbReference>
<reference evidence="2 3" key="1">
    <citation type="submission" date="2015-04" db="EMBL/GenBank/DDBJ databases">
        <authorList>
            <person name="Heijne W.H."/>
            <person name="Fedorova N.D."/>
            <person name="Nierman W.C."/>
            <person name="Vollebregt A.W."/>
            <person name="Zhao Z."/>
            <person name="Wu L."/>
            <person name="Kumar M."/>
            <person name="Stam H."/>
            <person name="van den Berg M.A."/>
            <person name="Pel H.J."/>
        </authorList>
    </citation>
    <scope>NUCLEOTIDE SEQUENCE [LARGE SCALE GENOMIC DNA]</scope>
    <source>
        <strain evidence="2 3">CBS 393.64</strain>
    </source>
</reference>
<accession>A0A0F4YYQ2</accession>
<name>A0A0F4YYQ2_RASE3</name>
<evidence type="ECO:0000313" key="3">
    <source>
        <dbReference type="Proteomes" id="UP000053958"/>
    </source>
</evidence>
<proteinExistence type="predicted"/>
<comment type="caution">
    <text evidence="2">The sequence shown here is derived from an EMBL/GenBank/DDBJ whole genome shotgun (WGS) entry which is preliminary data.</text>
</comment>
<protein>
    <submittedName>
        <fullName evidence="2">Uncharacterized protein</fullName>
    </submittedName>
</protein>
<dbReference type="RefSeq" id="XP_013329986.1">
    <property type="nucleotide sequence ID" value="XM_013474532.1"/>
</dbReference>
<evidence type="ECO:0000313" key="2">
    <source>
        <dbReference type="EMBL" id="KKA23374.1"/>
    </source>
</evidence>
<gene>
    <name evidence="2" type="ORF">T310_2628</name>
</gene>
<dbReference type="GeneID" id="25314979"/>